<proteinExistence type="predicted"/>
<dbReference type="Proteomes" id="UP001157114">
    <property type="component" value="Unassembled WGS sequence"/>
</dbReference>
<gene>
    <name evidence="1" type="ORF">MU1_36140</name>
</gene>
<organism evidence="1 2">
    <name type="scientific">Paenibacillus glycanilyticus</name>
    <dbReference type="NCBI Taxonomy" id="126569"/>
    <lineage>
        <taxon>Bacteria</taxon>
        <taxon>Bacillati</taxon>
        <taxon>Bacillota</taxon>
        <taxon>Bacilli</taxon>
        <taxon>Bacillales</taxon>
        <taxon>Paenibacillaceae</taxon>
        <taxon>Paenibacillus</taxon>
    </lineage>
</organism>
<keyword evidence="2" id="KW-1185">Reference proteome</keyword>
<sequence>MLMYRFEWNERLRLALPVLEADWEQYSALEQSDIVEQWELIRGTIPDRVMEFERIINRKQEELFEEDNFEESCRLNTEIAEYASRINDLLIWYRTNQELDSRRHT</sequence>
<dbReference type="RefSeq" id="WP_284240044.1">
    <property type="nucleotide sequence ID" value="NZ_BSSQ01000014.1"/>
</dbReference>
<reference evidence="1 2" key="1">
    <citation type="submission" date="2023-03" db="EMBL/GenBank/DDBJ databases">
        <title>Draft genome sequence of the bacteria which degrade cell wall of Tricholomamatutake.</title>
        <authorList>
            <person name="Konishi Y."/>
            <person name="Fukuta Y."/>
            <person name="Shirasaka N."/>
        </authorList>
    </citation>
    <scope>NUCLEOTIDE SEQUENCE [LARGE SCALE GENOMIC DNA]</scope>
    <source>
        <strain evidence="2">mu1</strain>
    </source>
</reference>
<evidence type="ECO:0000313" key="2">
    <source>
        <dbReference type="Proteomes" id="UP001157114"/>
    </source>
</evidence>
<comment type="caution">
    <text evidence="1">The sequence shown here is derived from an EMBL/GenBank/DDBJ whole genome shotgun (WGS) entry which is preliminary data.</text>
</comment>
<name>A0ABQ6GED7_9BACL</name>
<evidence type="ECO:0000313" key="1">
    <source>
        <dbReference type="EMBL" id="GLX69269.1"/>
    </source>
</evidence>
<protein>
    <submittedName>
        <fullName evidence="1">Uncharacterized protein</fullName>
    </submittedName>
</protein>
<dbReference type="EMBL" id="BSSQ01000014">
    <property type="protein sequence ID" value="GLX69269.1"/>
    <property type="molecule type" value="Genomic_DNA"/>
</dbReference>
<accession>A0ABQ6GED7</accession>